<accession>A0A8T0D0N2</accession>
<gene>
    <name evidence="12" type="ORF">P879_03321</name>
</gene>
<feature type="transmembrane region" description="Helical" evidence="9">
    <location>
        <begin position="223"/>
        <end position="243"/>
    </location>
</feature>
<keyword evidence="13" id="KW-1185">Reference proteome</keyword>
<evidence type="ECO:0000259" key="10">
    <source>
        <dbReference type="Pfam" id="PF03016"/>
    </source>
</evidence>
<protein>
    <recommendedName>
        <fullName evidence="14">Exostosin GT47 domain-containing protein</fullName>
    </recommendedName>
</protein>
<keyword evidence="6 9" id="KW-1133">Transmembrane helix</keyword>
<dbReference type="Proteomes" id="UP000699462">
    <property type="component" value="Unassembled WGS sequence"/>
</dbReference>
<feature type="non-terminal residue" evidence="12">
    <location>
        <position position="1"/>
    </location>
</feature>
<proteinExistence type="inferred from homology"/>
<dbReference type="InterPro" id="IPR015338">
    <property type="entry name" value="GT64_dom"/>
</dbReference>
<dbReference type="GO" id="GO:0016757">
    <property type="term" value="F:glycosyltransferase activity"/>
    <property type="evidence" value="ECO:0007669"/>
    <property type="project" value="InterPro"/>
</dbReference>
<evidence type="ECO:0000313" key="13">
    <source>
        <dbReference type="Proteomes" id="UP000699462"/>
    </source>
</evidence>
<dbReference type="Gene3D" id="3.90.550.10">
    <property type="entry name" value="Spore Coat Polysaccharide Biosynthesis Protein SpsA, Chain A"/>
    <property type="match status" value="1"/>
</dbReference>
<dbReference type="GO" id="GO:0005789">
    <property type="term" value="C:endoplasmic reticulum membrane"/>
    <property type="evidence" value="ECO:0007669"/>
    <property type="project" value="UniProtKB-SubCell"/>
</dbReference>
<dbReference type="InterPro" id="IPR040911">
    <property type="entry name" value="Exostosin_GT47"/>
</dbReference>
<dbReference type="GO" id="GO:0015012">
    <property type="term" value="P:heparan sulfate proteoglycan biosynthetic process"/>
    <property type="evidence" value="ECO:0007669"/>
    <property type="project" value="UniProtKB-ARBA"/>
</dbReference>
<feature type="domain" description="Glycosyl transferase 64" evidence="11">
    <location>
        <begin position="569"/>
        <end position="787"/>
    </location>
</feature>
<evidence type="ECO:0000256" key="9">
    <source>
        <dbReference type="SAM" id="Phobius"/>
    </source>
</evidence>
<feature type="transmembrane region" description="Helical" evidence="9">
    <location>
        <begin position="162"/>
        <end position="185"/>
    </location>
</feature>
<evidence type="ECO:0000256" key="8">
    <source>
        <dbReference type="ARBA" id="ARBA00023157"/>
    </source>
</evidence>
<keyword evidence="3" id="KW-0808">Transferase</keyword>
<keyword evidence="4 9" id="KW-0812">Transmembrane</keyword>
<dbReference type="PANTHER" id="PTHR48261:SF2">
    <property type="entry name" value="ACETYLGLUCOSAMINYLTRANSFERASE"/>
    <property type="match status" value="1"/>
</dbReference>
<evidence type="ECO:0000256" key="5">
    <source>
        <dbReference type="ARBA" id="ARBA00022824"/>
    </source>
</evidence>
<comment type="subcellular location">
    <subcellularLocation>
        <location evidence="1">Endoplasmic reticulum membrane</location>
        <topology evidence="1">Single-pass type II membrane protein</topology>
    </subcellularLocation>
</comment>
<evidence type="ECO:0000259" key="11">
    <source>
        <dbReference type="Pfam" id="PF09258"/>
    </source>
</evidence>
<dbReference type="OrthoDB" id="5954868at2759"/>
<keyword evidence="7 9" id="KW-0472">Membrane</keyword>
<comment type="caution">
    <text evidence="12">The sequence shown here is derived from an EMBL/GenBank/DDBJ whole genome shotgun (WGS) entry which is preliminary data.</text>
</comment>
<dbReference type="AlphaFoldDB" id="A0A8T0D0N2"/>
<feature type="domain" description="Exostosin GT47" evidence="10">
    <location>
        <begin position="295"/>
        <end position="424"/>
    </location>
</feature>
<organism evidence="12 13">
    <name type="scientific">Paragonimus westermani</name>
    <dbReference type="NCBI Taxonomy" id="34504"/>
    <lineage>
        <taxon>Eukaryota</taxon>
        <taxon>Metazoa</taxon>
        <taxon>Spiralia</taxon>
        <taxon>Lophotrochozoa</taxon>
        <taxon>Platyhelminthes</taxon>
        <taxon>Trematoda</taxon>
        <taxon>Digenea</taxon>
        <taxon>Plagiorchiida</taxon>
        <taxon>Troglotremata</taxon>
        <taxon>Troglotrematidae</taxon>
        <taxon>Paragonimus</taxon>
    </lineage>
</organism>
<evidence type="ECO:0000256" key="7">
    <source>
        <dbReference type="ARBA" id="ARBA00023136"/>
    </source>
</evidence>
<dbReference type="Pfam" id="PF03016">
    <property type="entry name" value="Exostosin_GT47"/>
    <property type="match status" value="2"/>
</dbReference>
<evidence type="ECO:0000313" key="12">
    <source>
        <dbReference type="EMBL" id="KAF8560534.1"/>
    </source>
</evidence>
<dbReference type="InterPro" id="IPR004263">
    <property type="entry name" value="Exostosin"/>
</dbReference>
<feature type="domain" description="Exostosin GT47" evidence="10">
    <location>
        <begin position="441"/>
        <end position="491"/>
    </location>
</feature>
<evidence type="ECO:0000256" key="4">
    <source>
        <dbReference type="ARBA" id="ARBA00022692"/>
    </source>
</evidence>
<evidence type="ECO:0000256" key="1">
    <source>
        <dbReference type="ARBA" id="ARBA00004648"/>
    </source>
</evidence>
<name>A0A8T0D0N2_9TREM</name>
<reference evidence="12 13" key="1">
    <citation type="submission" date="2019-07" db="EMBL/GenBank/DDBJ databases">
        <title>Annotation for the trematode Paragonimus westermani.</title>
        <authorList>
            <person name="Choi Y.-J."/>
        </authorList>
    </citation>
    <scope>NUCLEOTIDE SEQUENCE [LARGE SCALE GENOMIC DNA]</scope>
    <source>
        <strain evidence="12">180907_Pwestermani</strain>
    </source>
</reference>
<keyword evidence="8" id="KW-1015">Disulfide bond</keyword>
<comment type="similarity">
    <text evidence="2">Belongs to the glycosyltransferase 47 family.</text>
</comment>
<dbReference type="PANTHER" id="PTHR48261">
    <property type="entry name" value="ACETYLGLUCOSAMINYLTRANSFERASE"/>
    <property type="match status" value="1"/>
</dbReference>
<dbReference type="InterPro" id="IPR029044">
    <property type="entry name" value="Nucleotide-diphossugar_trans"/>
</dbReference>
<keyword evidence="5" id="KW-0256">Endoplasmic reticulum</keyword>
<evidence type="ECO:0008006" key="14">
    <source>
        <dbReference type="Google" id="ProtNLM"/>
    </source>
</evidence>
<evidence type="ECO:0000256" key="2">
    <source>
        <dbReference type="ARBA" id="ARBA00010271"/>
    </source>
</evidence>
<evidence type="ECO:0000256" key="3">
    <source>
        <dbReference type="ARBA" id="ARBA00022679"/>
    </source>
</evidence>
<dbReference type="EMBL" id="JTDF01022420">
    <property type="protein sequence ID" value="KAF8560534.1"/>
    <property type="molecule type" value="Genomic_DNA"/>
</dbReference>
<sequence length="812" mass="91501">RKLARLNPTFSLLDYKITYANHARFDCGDTTSLKMKGKRRDSVVRIFTNLPPSLVAPPPQLTNEFRHVNPSFLLWGRFVQSHHDCFSLDWNTVSLVPAIHPGKTYIASIVTGVQPNMDKLTCIVITAAVVDRLDEFTASSVVVVCPIMPVLMHENDFHGFGYFVYVCCNILLFSSHLCFLNSLVILNQLNVSVSALLLPASKTRVLALMLVELKHNVFDMKQLLRLFTSTAFLLIVLVSLNWLSDTIRSSRQNLSDICIIGKNASLPARAPVHCTYSTCFDASLCAYEHSGRSLNRISVYVYNPLVYFDESLRPLSLYPSDEQVDMLTAIRNSRYWVNDPHKACVFVPNVDLLNGLNPSDRLARITLNSLPWWNGGVNHLLFSFLPGKHNAFCGSAINANAAHSTGTYRSTFDISIPAFHPSFPTAGLRIRDTQIPPVGQLALFDAMAAGCIPVIVDDSFVLPFSEVLDWSKIAVRVRHADLEQIPTILTSFRSTEIARFQSQVQFIFIRYFASLERIVLTTLDILNERVFPYYSRTYFQWNDPYYVEHDFPSPPSLFYPTRSSTDIGFTALIRGHDHFALLHRLLMDLHLVPSLRRIIVVWTNPNVSIPSASLWPSLRVPLSLVPVDQPSRRFFPHAQISTEAVLSLDDHACAPSLEQIQLAFELWSQNIDRLIGITLAHTLPTNYSAMTTNSEATVLLSATFGASLFHKYYLHAYTELLSNPLTKLINEVSSCEEPVFNWLIVQLSGKPVLTVQPQLSPRSVEQDEPGACHSRAPHECLRSFSQARMHLDSVLSRGRPFQIDPWTVRSLE</sequence>
<dbReference type="Pfam" id="PF09258">
    <property type="entry name" value="Glyco_transf_64"/>
    <property type="match status" value="1"/>
</dbReference>
<evidence type="ECO:0000256" key="6">
    <source>
        <dbReference type="ARBA" id="ARBA00022989"/>
    </source>
</evidence>